<evidence type="ECO:0000313" key="7">
    <source>
        <dbReference type="Proteomes" id="UP001501116"/>
    </source>
</evidence>
<organism evidence="6 7">
    <name type="scientific">Amycolatopsis minnesotensis</name>
    <dbReference type="NCBI Taxonomy" id="337894"/>
    <lineage>
        <taxon>Bacteria</taxon>
        <taxon>Bacillati</taxon>
        <taxon>Actinomycetota</taxon>
        <taxon>Actinomycetes</taxon>
        <taxon>Pseudonocardiales</taxon>
        <taxon>Pseudonocardiaceae</taxon>
        <taxon>Amycolatopsis</taxon>
    </lineage>
</organism>
<evidence type="ECO:0000259" key="5">
    <source>
        <dbReference type="Pfam" id="PF00296"/>
    </source>
</evidence>
<evidence type="ECO:0000256" key="2">
    <source>
        <dbReference type="ARBA" id="ARBA00022643"/>
    </source>
</evidence>
<dbReference type="InterPro" id="IPR050172">
    <property type="entry name" value="SsuD_RutA_monooxygenase"/>
</dbReference>
<comment type="caution">
    <text evidence="6">The sequence shown here is derived from an EMBL/GenBank/DDBJ whole genome shotgun (WGS) entry which is preliminary data.</text>
</comment>
<evidence type="ECO:0000313" key="6">
    <source>
        <dbReference type="EMBL" id="GAA1966084.1"/>
    </source>
</evidence>
<sequence length="278" mass="29703">MRIGLSTFVTDYGIRPATLGKALEERGFDALFIAEHSHIPASRLSAYPGGGDLPKPYYHAVDPFVALGAAAAVTSTLRLGTGITLLVQRDVLHTANEVATLDLISDGRVDFGVGVGWNREEMENHGTDPKTRGKLIDEQLDVLKAVWTQERAEFHGELIDFDPIFAWPKPVQDPHPPIYVGGNSIAAVKHAAGHADAWLPNGAADAHGVKAQLALRDEHLGSGGTVLPITVDASNLEVLDAYAEAGIPRIALLGTPAPEADTLRALDGYADLVARYRD</sequence>
<dbReference type="Proteomes" id="UP001501116">
    <property type="component" value="Unassembled WGS sequence"/>
</dbReference>
<dbReference type="SUPFAM" id="SSF51679">
    <property type="entry name" value="Bacterial luciferase-like"/>
    <property type="match status" value="1"/>
</dbReference>
<keyword evidence="7" id="KW-1185">Reference proteome</keyword>
<dbReference type="NCBIfam" id="TIGR03619">
    <property type="entry name" value="F420_Rv2161c"/>
    <property type="match status" value="1"/>
</dbReference>
<keyword evidence="1" id="KW-0285">Flavoprotein</keyword>
<protein>
    <submittedName>
        <fullName evidence="6">LLM class F420-dependent oxidoreductase</fullName>
    </submittedName>
</protein>
<evidence type="ECO:0000256" key="1">
    <source>
        <dbReference type="ARBA" id="ARBA00022630"/>
    </source>
</evidence>
<dbReference type="EMBL" id="BAAANN010000016">
    <property type="protein sequence ID" value="GAA1966084.1"/>
    <property type="molecule type" value="Genomic_DNA"/>
</dbReference>
<dbReference type="RefSeq" id="WP_344421471.1">
    <property type="nucleotide sequence ID" value="NZ_BAAANN010000016.1"/>
</dbReference>
<keyword evidence="2" id="KW-0288">FMN</keyword>
<feature type="domain" description="Luciferase-like" evidence="5">
    <location>
        <begin position="19"/>
        <end position="215"/>
    </location>
</feature>
<dbReference type="InterPro" id="IPR011251">
    <property type="entry name" value="Luciferase-like_dom"/>
</dbReference>
<evidence type="ECO:0000256" key="4">
    <source>
        <dbReference type="ARBA" id="ARBA00023033"/>
    </source>
</evidence>
<reference evidence="7" key="1">
    <citation type="journal article" date="2019" name="Int. J. Syst. Evol. Microbiol.">
        <title>The Global Catalogue of Microorganisms (GCM) 10K type strain sequencing project: providing services to taxonomists for standard genome sequencing and annotation.</title>
        <authorList>
            <consortium name="The Broad Institute Genomics Platform"/>
            <consortium name="The Broad Institute Genome Sequencing Center for Infectious Disease"/>
            <person name="Wu L."/>
            <person name="Ma J."/>
        </authorList>
    </citation>
    <scope>NUCLEOTIDE SEQUENCE [LARGE SCALE GENOMIC DNA]</scope>
    <source>
        <strain evidence="7">JCM 14545</strain>
    </source>
</reference>
<dbReference type="PANTHER" id="PTHR42847:SF4">
    <property type="entry name" value="ALKANESULFONATE MONOOXYGENASE-RELATED"/>
    <property type="match status" value="1"/>
</dbReference>
<dbReference type="InterPro" id="IPR036661">
    <property type="entry name" value="Luciferase-like_sf"/>
</dbReference>
<keyword evidence="4" id="KW-0503">Monooxygenase</keyword>
<dbReference type="InterPro" id="IPR019921">
    <property type="entry name" value="Lucif-like_OxRdtase_Rv2161c"/>
</dbReference>
<dbReference type="PANTHER" id="PTHR42847">
    <property type="entry name" value="ALKANESULFONATE MONOOXYGENASE"/>
    <property type="match status" value="1"/>
</dbReference>
<dbReference type="Pfam" id="PF00296">
    <property type="entry name" value="Bac_luciferase"/>
    <property type="match status" value="1"/>
</dbReference>
<gene>
    <name evidence="6" type="ORF">GCM10009754_43100</name>
</gene>
<keyword evidence="3" id="KW-0560">Oxidoreductase</keyword>
<dbReference type="Gene3D" id="3.20.20.30">
    <property type="entry name" value="Luciferase-like domain"/>
    <property type="match status" value="1"/>
</dbReference>
<evidence type="ECO:0000256" key="3">
    <source>
        <dbReference type="ARBA" id="ARBA00023002"/>
    </source>
</evidence>
<proteinExistence type="predicted"/>
<accession>A0ABP5CS72</accession>
<name>A0ABP5CS72_9PSEU</name>